<evidence type="ECO:0000256" key="1">
    <source>
        <dbReference type="SAM" id="MobiDB-lite"/>
    </source>
</evidence>
<gene>
    <name evidence="2" type="ORF">LCGC14_0630280</name>
</gene>
<comment type="caution">
    <text evidence="2">The sequence shown here is derived from an EMBL/GenBank/DDBJ whole genome shotgun (WGS) entry which is preliminary data.</text>
</comment>
<dbReference type="AlphaFoldDB" id="A0A0F9R7D4"/>
<reference evidence="2" key="1">
    <citation type="journal article" date="2015" name="Nature">
        <title>Complex archaea that bridge the gap between prokaryotes and eukaryotes.</title>
        <authorList>
            <person name="Spang A."/>
            <person name="Saw J.H."/>
            <person name="Jorgensen S.L."/>
            <person name="Zaremba-Niedzwiedzka K."/>
            <person name="Martijn J."/>
            <person name="Lind A.E."/>
            <person name="van Eijk R."/>
            <person name="Schleper C."/>
            <person name="Guy L."/>
            <person name="Ettema T.J."/>
        </authorList>
    </citation>
    <scope>NUCLEOTIDE SEQUENCE</scope>
</reference>
<evidence type="ECO:0000313" key="2">
    <source>
        <dbReference type="EMBL" id="KKN50679.1"/>
    </source>
</evidence>
<feature type="region of interest" description="Disordered" evidence="1">
    <location>
        <begin position="105"/>
        <end position="125"/>
    </location>
</feature>
<name>A0A0F9R7D4_9ZZZZ</name>
<organism evidence="2">
    <name type="scientific">marine sediment metagenome</name>
    <dbReference type="NCBI Taxonomy" id="412755"/>
    <lineage>
        <taxon>unclassified sequences</taxon>
        <taxon>metagenomes</taxon>
        <taxon>ecological metagenomes</taxon>
    </lineage>
</organism>
<sequence length="439" mass="44554">MAFPVVSSRAQQAFTISTTVHAVTMPATVDSGDLLLVFFVCDRTFTVTTPSGWTNLFNTTVGSDIRYNGYYKIADGTEDSTTVDFVTSSSNLAVADTYRITSWHGTTPPEVGTSATGTDANPDPPSLSPSWGAEDTLFLALMGIDDGGAASITISAYPTSYTDGAFLVANAADIASVCLASARRELNAASDDPGTFTASLSTEGWVAQTMAIRPVAAGTTHQLAGSIAGLSTLVGNIVLNKLILAGIIPAVSTVVGNLAVDHSLAGTISATSALPAATLGIKRPLAGVIIGISTLDADLTVVGMIDLAGSIGVISGLAGDLVVDHPLAGVIAGASALVGNVLITRGLAGPIAGISSLVGQVGITRGLAGGVTAVTTLSGNINIDLSLAGIITTTSILSGNLGIILSPTRSNPLLIRDFFQKKNIHTGRMQTLLDKGRTQ</sequence>
<proteinExistence type="predicted"/>
<protein>
    <submittedName>
        <fullName evidence="2">Uncharacterized protein</fullName>
    </submittedName>
</protein>
<accession>A0A0F9R7D4</accession>
<dbReference type="EMBL" id="LAZR01001100">
    <property type="protein sequence ID" value="KKN50679.1"/>
    <property type="molecule type" value="Genomic_DNA"/>
</dbReference>